<keyword evidence="2" id="KW-1185">Reference proteome</keyword>
<evidence type="ECO:0000313" key="2">
    <source>
        <dbReference type="Proteomes" id="UP000007719"/>
    </source>
</evidence>
<dbReference type="PATRIC" id="fig|515635.4.peg.466"/>
<dbReference type="SUPFAM" id="SSF69304">
    <property type="entry name" value="Tricorn protease N-terminal domain"/>
    <property type="match status" value="1"/>
</dbReference>
<sequence>MRKVLIFLFLVSLTFTPIFSQDKFLGGWEKVYGGPKSEKGYGIVKVEDGYLLGGETTSLGSGGKDIYLLKIDKEGNKVFEKAIGGPKDDYSFSMIEGKDGYFIVGATRSFGAGNSDVYVVKVNGNGDILWQKTYGGRGFEEGWRIVKDNEGNYIIVGRTNSFGSGQYDLYLIKIDENGNLLWERAYGREMSEYGYGVCNDEDGYVAVGITNSFSEGQDIYVIKVDKNGNLLWEKIYGGKGYDYAYDITNGDDGYLIVGNSNSFSDSVDLYVLKTNKNGDKVWEKTYGGKGYDTGFSVLRTDTKYLIVGGSNSQGAGNSDLYVVKLDEKGNLIWEKYFGGADLDEGWGLVLENSWFIAIGRSESFSTANSELYVVKFKE</sequence>
<dbReference type="STRING" id="515635.Dtur_0441"/>
<proteinExistence type="predicted"/>
<dbReference type="PANTHER" id="PTHR42754">
    <property type="entry name" value="ENDOGLUCANASE"/>
    <property type="match status" value="1"/>
</dbReference>
<accession>B8E1W0</accession>
<dbReference type="eggNOG" id="COG1520">
    <property type="taxonomic scope" value="Bacteria"/>
</dbReference>
<dbReference type="OrthoDB" id="9811934at2"/>
<dbReference type="Proteomes" id="UP000007719">
    <property type="component" value="Chromosome"/>
</dbReference>
<dbReference type="HOGENOM" id="CLU_035227_0_0_0"/>
<dbReference type="PANTHER" id="PTHR42754:SF1">
    <property type="entry name" value="LIPOPROTEIN"/>
    <property type="match status" value="1"/>
</dbReference>
<dbReference type="RefSeq" id="WP_012582828.1">
    <property type="nucleotide sequence ID" value="NC_011661.1"/>
</dbReference>
<dbReference type="EnsemblBacteria" id="ACK41743">
    <property type="protein sequence ID" value="ACK41743"/>
    <property type="gene ID" value="Dtur_0441"/>
</dbReference>
<name>B8E1W0_DICTD</name>
<evidence type="ECO:0000313" key="1">
    <source>
        <dbReference type="EMBL" id="ACK41743.1"/>
    </source>
</evidence>
<reference evidence="2" key="1">
    <citation type="journal article" date="2016" name="Front. Microbiol.">
        <title>The complete genome sequence of hyperthermophile Dictyoglomus turgidum DSM 6724 reveals a specialized carbohydrate fermentor.</title>
        <authorList>
            <person name="Brumm P.J."/>
            <person name="Gowda K."/>
            <person name="Robb F.T."/>
            <person name="Mead D.A."/>
        </authorList>
    </citation>
    <scope>NUCLEOTIDE SEQUENCE [LARGE SCALE GENOMIC DNA]</scope>
    <source>
        <strain evidence="2">DSM 6724 / Z-1310</strain>
    </source>
</reference>
<dbReference type="AlphaFoldDB" id="B8E1W0"/>
<dbReference type="InParanoid" id="B8E1W0"/>
<dbReference type="EMBL" id="CP001251">
    <property type="protein sequence ID" value="ACK41743.1"/>
    <property type="molecule type" value="Genomic_DNA"/>
</dbReference>
<gene>
    <name evidence="1" type="ordered locus">Dtur_0441</name>
</gene>
<organism evidence="1 2">
    <name type="scientific">Dictyoglomus turgidum (strain DSM 6724 / Z-1310)</name>
    <dbReference type="NCBI Taxonomy" id="515635"/>
    <lineage>
        <taxon>Bacteria</taxon>
        <taxon>Pseudomonadati</taxon>
        <taxon>Dictyoglomota</taxon>
        <taxon>Dictyoglomia</taxon>
        <taxon>Dictyoglomales</taxon>
        <taxon>Dictyoglomaceae</taxon>
        <taxon>Dictyoglomus</taxon>
    </lineage>
</organism>
<protein>
    <submittedName>
        <fullName evidence="1">Uncharacterized protein</fullName>
    </submittedName>
</protein>
<dbReference type="KEGG" id="dtu:Dtur_0441"/>